<evidence type="ECO:0000313" key="1">
    <source>
        <dbReference type="EMBL" id="PIO15437.1"/>
    </source>
</evidence>
<reference evidence="2" key="1">
    <citation type="journal article" date="2017" name="Nat. Commun.">
        <title>The North American bullfrog draft genome provides insight into hormonal regulation of long noncoding RNA.</title>
        <authorList>
            <person name="Hammond S.A."/>
            <person name="Warren R.L."/>
            <person name="Vandervalk B.P."/>
            <person name="Kucuk E."/>
            <person name="Khan H."/>
            <person name="Gibb E.A."/>
            <person name="Pandoh P."/>
            <person name="Kirk H."/>
            <person name="Zhao Y."/>
            <person name="Jones M."/>
            <person name="Mungall A.J."/>
            <person name="Coope R."/>
            <person name="Pleasance S."/>
            <person name="Moore R.A."/>
            <person name="Holt R.A."/>
            <person name="Round J.M."/>
            <person name="Ohora S."/>
            <person name="Walle B.V."/>
            <person name="Veldhoen N."/>
            <person name="Helbing C.C."/>
            <person name="Birol I."/>
        </authorList>
    </citation>
    <scope>NUCLEOTIDE SEQUENCE [LARGE SCALE GENOMIC DNA]</scope>
</reference>
<organism evidence="1 2">
    <name type="scientific">Aquarana catesbeiana</name>
    <name type="common">American bullfrog</name>
    <name type="synonym">Rana catesbeiana</name>
    <dbReference type="NCBI Taxonomy" id="8400"/>
    <lineage>
        <taxon>Eukaryota</taxon>
        <taxon>Metazoa</taxon>
        <taxon>Chordata</taxon>
        <taxon>Craniata</taxon>
        <taxon>Vertebrata</taxon>
        <taxon>Euteleostomi</taxon>
        <taxon>Amphibia</taxon>
        <taxon>Batrachia</taxon>
        <taxon>Anura</taxon>
        <taxon>Neobatrachia</taxon>
        <taxon>Ranoidea</taxon>
        <taxon>Ranidae</taxon>
        <taxon>Aquarana</taxon>
    </lineage>
</organism>
<accession>A0A2G9QIQ2</accession>
<name>A0A2G9QIQ2_AQUCT</name>
<proteinExistence type="predicted"/>
<sequence length="45" mass="5172">MVSIWFYIKVIMLLSKALPALMVRSVLSLYRNPCCSAYILQHISV</sequence>
<evidence type="ECO:0000313" key="2">
    <source>
        <dbReference type="Proteomes" id="UP000228934"/>
    </source>
</evidence>
<keyword evidence="2" id="KW-1185">Reference proteome</keyword>
<gene>
    <name evidence="1" type="ORF">AB205_0093130</name>
</gene>
<protein>
    <submittedName>
        <fullName evidence="1">Uncharacterized protein</fullName>
    </submittedName>
</protein>
<dbReference type="EMBL" id="KV981005">
    <property type="protein sequence ID" value="PIO15437.1"/>
    <property type="molecule type" value="Genomic_DNA"/>
</dbReference>
<dbReference type="AlphaFoldDB" id="A0A2G9QIQ2"/>
<dbReference type="Proteomes" id="UP000228934">
    <property type="component" value="Unassembled WGS sequence"/>
</dbReference>